<dbReference type="RefSeq" id="WP_021168357.1">
    <property type="nucleotide sequence ID" value="NZ_CTRP01000011.1"/>
</dbReference>
<dbReference type="GO" id="GO:0046872">
    <property type="term" value="F:metal ion binding"/>
    <property type="evidence" value="ECO:0007669"/>
    <property type="project" value="UniProtKB-KW"/>
</dbReference>
<keyword evidence="6" id="KW-1185">Reference proteome</keyword>
<dbReference type="EMBL" id="CTRP01000011">
    <property type="protein sequence ID" value="CQR72663.1"/>
    <property type="molecule type" value="Genomic_DNA"/>
</dbReference>
<dbReference type="GO" id="GO:0016020">
    <property type="term" value="C:membrane"/>
    <property type="evidence" value="ECO:0007669"/>
    <property type="project" value="GOC"/>
</dbReference>
<protein>
    <submittedName>
        <fullName evidence="5">FIG006285: ICC-like protein phosphoesterase</fullName>
    </submittedName>
</protein>
<evidence type="ECO:0000259" key="4">
    <source>
        <dbReference type="Pfam" id="PF00149"/>
    </source>
</evidence>
<evidence type="ECO:0000256" key="1">
    <source>
        <dbReference type="ARBA" id="ARBA00022723"/>
    </source>
</evidence>
<dbReference type="SUPFAM" id="SSF56300">
    <property type="entry name" value="Metallo-dependent phosphatases"/>
    <property type="match status" value="1"/>
</dbReference>
<sequence>MQHSPSIVAMLIVFLILSGIMWLSGRVLAKWHPVYAGKRARAGYWLVTALAVVILIFSRWLRPLSGFPGEWFRYFIYAAYVWMVGLVFMLVVLLAGHIVRLLVRKFGQQFSGRTEKEQSQFRPVQVERMVPGGLTRREFLQRAITVVPAVPFAMSAYGVIDGDTKIVANRYTLSFAQLPVALDGFTIAQISDTHIGPFFGMDKLERVLDMVRQKEPHLLAITGDLVDDLDLLAPTIERLTAFQAELPYGIFYCWGNHEYFRDISRIRRALYSSPVAVLENSHQAVKDGLYLAGVDYPWGKNRAEQETKRQNYFAQSVSKIPADGFTILLTHHPDFLDNAFMAGVPLSLAGHTHGGQVAVFGTSVLPVQYRYMKGMFRQNGSYGYVSAGAGHWLPLRIGCPAEVSFFKLTRGIL</sequence>
<dbReference type="AlphaFoldDB" id="A0A0U1L0I4"/>
<feature type="transmembrane region" description="Helical" evidence="3">
    <location>
        <begin position="44"/>
        <end position="62"/>
    </location>
</feature>
<dbReference type="GO" id="GO:0008758">
    <property type="term" value="F:UDP-2,3-diacylglucosamine hydrolase activity"/>
    <property type="evidence" value="ECO:0007669"/>
    <property type="project" value="TreeGrafter"/>
</dbReference>
<feature type="transmembrane region" description="Helical" evidence="3">
    <location>
        <begin position="6"/>
        <end position="23"/>
    </location>
</feature>
<feature type="domain" description="Calcineurin-like phosphoesterase" evidence="4">
    <location>
        <begin position="186"/>
        <end position="354"/>
    </location>
</feature>
<dbReference type="Gene3D" id="3.60.21.10">
    <property type="match status" value="1"/>
</dbReference>
<dbReference type="InterPro" id="IPR051158">
    <property type="entry name" value="Metallophosphoesterase_sf"/>
</dbReference>
<dbReference type="PANTHER" id="PTHR31302">
    <property type="entry name" value="TRANSMEMBRANE PROTEIN WITH METALLOPHOSPHOESTERASE DOMAIN-RELATED"/>
    <property type="match status" value="1"/>
</dbReference>
<evidence type="ECO:0000313" key="6">
    <source>
        <dbReference type="Proteomes" id="UP000049855"/>
    </source>
</evidence>
<dbReference type="Proteomes" id="UP000049855">
    <property type="component" value="Unassembled WGS sequence"/>
</dbReference>
<keyword evidence="3" id="KW-1133">Transmembrane helix</keyword>
<dbReference type="InterPro" id="IPR029052">
    <property type="entry name" value="Metallo-depent_PP-like"/>
</dbReference>
<proteinExistence type="predicted"/>
<evidence type="ECO:0000313" key="5">
    <source>
        <dbReference type="EMBL" id="CQR72663.1"/>
    </source>
</evidence>
<evidence type="ECO:0000256" key="2">
    <source>
        <dbReference type="ARBA" id="ARBA00022801"/>
    </source>
</evidence>
<keyword evidence="2" id="KW-0378">Hydrolase</keyword>
<name>A0A0U1L0I4_9FIRM</name>
<organism evidence="5 6">
    <name type="scientific">Sporomusa ovata</name>
    <dbReference type="NCBI Taxonomy" id="2378"/>
    <lineage>
        <taxon>Bacteria</taxon>
        <taxon>Bacillati</taxon>
        <taxon>Bacillota</taxon>
        <taxon>Negativicutes</taxon>
        <taxon>Selenomonadales</taxon>
        <taxon>Sporomusaceae</taxon>
        <taxon>Sporomusa</taxon>
    </lineage>
</organism>
<dbReference type="Pfam" id="PF00149">
    <property type="entry name" value="Metallophos"/>
    <property type="match status" value="1"/>
</dbReference>
<keyword evidence="3" id="KW-0472">Membrane</keyword>
<feature type="transmembrane region" description="Helical" evidence="3">
    <location>
        <begin position="74"/>
        <end position="103"/>
    </location>
</feature>
<dbReference type="GO" id="GO:0009245">
    <property type="term" value="P:lipid A biosynthetic process"/>
    <property type="evidence" value="ECO:0007669"/>
    <property type="project" value="TreeGrafter"/>
</dbReference>
<dbReference type="PANTHER" id="PTHR31302:SF31">
    <property type="entry name" value="PHOSPHODIESTERASE YAEI"/>
    <property type="match status" value="1"/>
</dbReference>
<keyword evidence="1" id="KW-0479">Metal-binding</keyword>
<reference evidence="6" key="1">
    <citation type="submission" date="2015-03" db="EMBL/GenBank/DDBJ databases">
        <authorList>
            <person name="Nijsse Bart"/>
        </authorList>
    </citation>
    <scope>NUCLEOTIDE SEQUENCE [LARGE SCALE GENOMIC DNA]</scope>
</reference>
<dbReference type="InterPro" id="IPR004843">
    <property type="entry name" value="Calcineurin-like_PHP"/>
</dbReference>
<accession>A0A0U1L0I4</accession>
<evidence type="ECO:0000256" key="3">
    <source>
        <dbReference type="SAM" id="Phobius"/>
    </source>
</evidence>
<keyword evidence="3" id="KW-0812">Transmembrane</keyword>
<gene>
    <name evidence="5" type="ORF">SpAn4DRAFT_3123</name>
</gene>